<dbReference type="Pfam" id="PF03358">
    <property type="entry name" value="FMN_red"/>
    <property type="match status" value="1"/>
</dbReference>
<organism evidence="3 4">
    <name type="scientific">Melghirimyces algeriensis</name>
    <dbReference type="NCBI Taxonomy" id="910412"/>
    <lineage>
        <taxon>Bacteria</taxon>
        <taxon>Bacillati</taxon>
        <taxon>Bacillota</taxon>
        <taxon>Bacilli</taxon>
        <taxon>Bacillales</taxon>
        <taxon>Thermoactinomycetaceae</taxon>
        <taxon>Melghirimyces</taxon>
    </lineage>
</organism>
<evidence type="ECO:0000313" key="3">
    <source>
        <dbReference type="EMBL" id="SMO71273.1"/>
    </source>
</evidence>
<dbReference type="InterPro" id="IPR010089">
    <property type="entry name" value="Flavoprotein_WrbA-like"/>
</dbReference>
<dbReference type="AlphaFoldDB" id="A0A521DHS8"/>
<dbReference type="FunFam" id="3.40.50.360:FF:000001">
    <property type="entry name" value="NAD(P)H dehydrogenase (Quinone) FQR1-like"/>
    <property type="match status" value="1"/>
</dbReference>
<dbReference type="NCBIfam" id="NF002999">
    <property type="entry name" value="PRK03767.1"/>
    <property type="match status" value="1"/>
</dbReference>
<dbReference type="EMBL" id="FXTI01000006">
    <property type="protein sequence ID" value="SMO71273.1"/>
    <property type="molecule type" value="Genomic_DNA"/>
</dbReference>
<dbReference type="GO" id="GO:0010181">
    <property type="term" value="F:FMN binding"/>
    <property type="evidence" value="ECO:0007669"/>
    <property type="project" value="InterPro"/>
</dbReference>
<gene>
    <name evidence="3" type="ORF">SAMN06264849_10663</name>
</gene>
<dbReference type="Proteomes" id="UP000315636">
    <property type="component" value="Unassembled WGS sequence"/>
</dbReference>
<dbReference type="InterPro" id="IPR008254">
    <property type="entry name" value="Flavodoxin/NO_synth"/>
</dbReference>
<accession>A0A521DHS8</accession>
<dbReference type="SUPFAM" id="SSF52218">
    <property type="entry name" value="Flavoproteins"/>
    <property type="match status" value="1"/>
</dbReference>
<dbReference type="PROSITE" id="PS50902">
    <property type="entry name" value="FLAVODOXIN_LIKE"/>
    <property type="match status" value="1"/>
</dbReference>
<dbReference type="PANTHER" id="PTHR30546:SF23">
    <property type="entry name" value="FLAVOPROTEIN-LIKE PROTEIN YCP4-RELATED"/>
    <property type="match status" value="1"/>
</dbReference>
<feature type="domain" description="Flavodoxin-like" evidence="2">
    <location>
        <begin position="4"/>
        <end position="198"/>
    </location>
</feature>
<dbReference type="PANTHER" id="PTHR30546">
    <property type="entry name" value="FLAVODOXIN-RELATED PROTEIN WRBA-RELATED"/>
    <property type="match status" value="1"/>
</dbReference>
<dbReference type="NCBIfam" id="TIGR01755">
    <property type="entry name" value="flav_wrbA"/>
    <property type="match status" value="1"/>
</dbReference>
<dbReference type="RefSeq" id="WP_142505656.1">
    <property type="nucleotide sequence ID" value="NZ_FXTI01000006.1"/>
</dbReference>
<comment type="similarity">
    <text evidence="1">Belongs to the WrbA family.</text>
</comment>
<protein>
    <submittedName>
        <fullName evidence="3">NAD(P)H dehydrogenase (Quinone)</fullName>
    </submittedName>
</protein>
<dbReference type="Gene3D" id="3.40.50.360">
    <property type="match status" value="1"/>
</dbReference>
<evidence type="ECO:0000256" key="1">
    <source>
        <dbReference type="ARBA" id="ARBA00006961"/>
    </source>
</evidence>
<name>A0A521DHS8_9BACL</name>
<dbReference type="GO" id="GO:0003955">
    <property type="term" value="F:NAD(P)H dehydrogenase (quinone) activity"/>
    <property type="evidence" value="ECO:0007669"/>
    <property type="project" value="InterPro"/>
</dbReference>
<proteinExistence type="inferred from homology"/>
<dbReference type="OrthoDB" id="9801479at2"/>
<evidence type="ECO:0000313" key="4">
    <source>
        <dbReference type="Proteomes" id="UP000315636"/>
    </source>
</evidence>
<dbReference type="GO" id="GO:0016020">
    <property type="term" value="C:membrane"/>
    <property type="evidence" value="ECO:0007669"/>
    <property type="project" value="TreeGrafter"/>
</dbReference>
<reference evidence="3 4" key="1">
    <citation type="submission" date="2017-05" db="EMBL/GenBank/DDBJ databases">
        <authorList>
            <person name="Varghese N."/>
            <person name="Submissions S."/>
        </authorList>
    </citation>
    <scope>NUCLEOTIDE SEQUENCE [LARGE SCALE GENOMIC DNA]</scope>
    <source>
        <strain evidence="3 4">DSM 45474</strain>
    </source>
</reference>
<dbReference type="InterPro" id="IPR005025">
    <property type="entry name" value="FMN_Rdtase-like_dom"/>
</dbReference>
<sequence>MTNILIPYYSAYGHIYKMSLSVAEGAKSVEGTEVKVAKTSEFEVAKKYLSTQEPYVKAQEAQADIPEATQEDLTWADGIIWGVPTRFGLMPAQMKQFMDASGGLWAKGALEGKVTSVFVSTGSVHGGQETTAITTLIPLLHYGMIYVGLPYGENPEQLTADGIGGSPYAATTVAGPDGSKTPEERELKMAYRLGARVAKVAKALKGKLNQPEEIQGSSV</sequence>
<dbReference type="InterPro" id="IPR029039">
    <property type="entry name" value="Flavoprotein-like_sf"/>
</dbReference>
<keyword evidence="4" id="KW-1185">Reference proteome</keyword>
<evidence type="ECO:0000259" key="2">
    <source>
        <dbReference type="PROSITE" id="PS50902"/>
    </source>
</evidence>